<dbReference type="SUPFAM" id="SSF51126">
    <property type="entry name" value="Pectin lyase-like"/>
    <property type="match status" value="1"/>
</dbReference>
<keyword evidence="2" id="KW-0732">Signal</keyword>
<protein>
    <recommendedName>
        <fullName evidence="3">Right handed beta helix domain-containing protein</fullName>
    </recommendedName>
</protein>
<proteinExistence type="predicted"/>
<feature type="compositionally biased region" description="Pro residues" evidence="1">
    <location>
        <begin position="56"/>
        <end position="76"/>
    </location>
</feature>
<evidence type="ECO:0000313" key="4">
    <source>
        <dbReference type="EMBL" id="CAE0781373.1"/>
    </source>
</evidence>
<feature type="chain" id="PRO_5031091771" description="Right handed beta helix domain-containing protein" evidence="2">
    <location>
        <begin position="21"/>
        <end position="366"/>
    </location>
</feature>
<dbReference type="InterPro" id="IPR039448">
    <property type="entry name" value="Beta_helix"/>
</dbReference>
<dbReference type="InterPro" id="IPR012334">
    <property type="entry name" value="Pectin_lyas_fold"/>
</dbReference>
<feature type="signal peptide" evidence="2">
    <location>
        <begin position="1"/>
        <end position="20"/>
    </location>
</feature>
<accession>A0A7S4BYN3</accession>
<evidence type="ECO:0000256" key="1">
    <source>
        <dbReference type="SAM" id="MobiDB-lite"/>
    </source>
</evidence>
<feature type="domain" description="Right handed beta helix" evidence="3">
    <location>
        <begin position="174"/>
        <end position="320"/>
    </location>
</feature>
<dbReference type="AlphaFoldDB" id="A0A7S4BYN3"/>
<dbReference type="EMBL" id="HBIZ01053194">
    <property type="protein sequence ID" value="CAE0781373.1"/>
    <property type="molecule type" value="Transcribed_RNA"/>
</dbReference>
<gene>
    <name evidence="4" type="ORF">PCAR00345_LOCUS34037</name>
</gene>
<name>A0A7S4BYN3_CHRCT</name>
<organism evidence="4">
    <name type="scientific">Chrysotila carterae</name>
    <name type="common">Marine alga</name>
    <name type="synonym">Syracosphaera carterae</name>
    <dbReference type="NCBI Taxonomy" id="13221"/>
    <lineage>
        <taxon>Eukaryota</taxon>
        <taxon>Haptista</taxon>
        <taxon>Haptophyta</taxon>
        <taxon>Prymnesiophyceae</taxon>
        <taxon>Isochrysidales</taxon>
        <taxon>Isochrysidaceae</taxon>
        <taxon>Chrysotila</taxon>
    </lineage>
</organism>
<dbReference type="Gene3D" id="2.160.20.10">
    <property type="entry name" value="Single-stranded right-handed beta-helix, Pectin lyase-like"/>
    <property type="match status" value="1"/>
</dbReference>
<reference evidence="4" key="1">
    <citation type="submission" date="2021-01" db="EMBL/GenBank/DDBJ databases">
        <authorList>
            <person name="Corre E."/>
            <person name="Pelletier E."/>
            <person name="Niang G."/>
            <person name="Scheremetjew M."/>
            <person name="Finn R."/>
            <person name="Kale V."/>
            <person name="Holt S."/>
            <person name="Cochrane G."/>
            <person name="Meng A."/>
            <person name="Brown T."/>
            <person name="Cohen L."/>
        </authorList>
    </citation>
    <scope>NUCLEOTIDE SEQUENCE</scope>
    <source>
        <strain evidence="4">CCMP645</strain>
    </source>
</reference>
<dbReference type="Pfam" id="PF13229">
    <property type="entry name" value="Beta_helix"/>
    <property type="match status" value="1"/>
</dbReference>
<evidence type="ECO:0000256" key="2">
    <source>
        <dbReference type="SAM" id="SignalP"/>
    </source>
</evidence>
<evidence type="ECO:0000259" key="3">
    <source>
        <dbReference type="Pfam" id="PF13229"/>
    </source>
</evidence>
<feature type="region of interest" description="Disordered" evidence="1">
    <location>
        <begin position="54"/>
        <end position="76"/>
    </location>
</feature>
<dbReference type="InterPro" id="IPR011050">
    <property type="entry name" value="Pectin_lyase_fold/virulence"/>
</dbReference>
<sequence>MRALLLPACVLLISAHRFLALQTTGVNFSGANPSSQSPRPVRALLPSPSPSLLQPALPPLLPTSPPQPPLPPPFPASPGFKNAYSAADILHELELQQADGLPVSLELPMKSYRLGGTELGLRGGNLTLVGTGPDGATIDAQNLSRAFLVHKAGRLHLRSINIANGVAPSDGGGGLLIGNASAAILVNCTISSCTAEDGLAGGGVRAFGRSTLTLIDCKIISCKANNGGGVSVWAYCSVELMNSLVRNCIASGVVNTFGGGVCGEGSSFLTLTNSAIIDCIANGTRQTLGGGLFLMGSWVTFENSAVYSCLATGRSSTKGGGMFIGAYPTSSRPALINSLLIDCAASGFIDTVRAFPPPQRGVGCTK</sequence>